<organism evidence="5 6">
    <name type="scientific">Dunaliella salina</name>
    <name type="common">Green alga</name>
    <name type="synonym">Protococcus salinus</name>
    <dbReference type="NCBI Taxonomy" id="3046"/>
    <lineage>
        <taxon>Eukaryota</taxon>
        <taxon>Viridiplantae</taxon>
        <taxon>Chlorophyta</taxon>
        <taxon>core chlorophytes</taxon>
        <taxon>Chlorophyceae</taxon>
        <taxon>CS clade</taxon>
        <taxon>Chlamydomonadales</taxon>
        <taxon>Dunaliellaceae</taxon>
        <taxon>Dunaliella</taxon>
    </lineage>
</organism>
<feature type="non-terminal residue" evidence="5">
    <location>
        <position position="1"/>
    </location>
</feature>
<sequence length="336" mass="35166">ASLLVCEANLSPASLQFLCAAAHANGVPIILEPVSVPKSKRVVGCLPYLTFITPNAMELVSIAEEVCKQGNTPFELGPMLSVVRQHAIHGSYVDSSSLGDGSNSSSSNSSSSGTVLEHLLEELAHCASVLLRAGTQHVLVTLGSRGAAIFSCPLHRRGRGQGHSSLRNSHEQARRMEELEVECVHMPALPPSGPVISTSGAGDTLVGGLAAALLVEGLAFIVPSVATASQTADVSAFSGEGKARSDLDERQQQQQQRSFHVALNEQQQQQQQQQLQGSLVTVLHPSTMRVVALGMAAATVAIQSPSNVPMGLSMHKLTTSASGLVNGQASVRGFRC</sequence>
<evidence type="ECO:0000313" key="6">
    <source>
        <dbReference type="Proteomes" id="UP000815325"/>
    </source>
</evidence>
<dbReference type="InterPro" id="IPR002173">
    <property type="entry name" value="Carboh/pur_kinase_PfkB_CS"/>
</dbReference>
<evidence type="ECO:0000313" key="5">
    <source>
        <dbReference type="EMBL" id="KAF5837299.1"/>
    </source>
</evidence>
<evidence type="ECO:0000256" key="2">
    <source>
        <dbReference type="ARBA" id="ARBA00022777"/>
    </source>
</evidence>
<gene>
    <name evidence="5" type="ORF">DUNSADRAFT_4562</name>
</gene>
<evidence type="ECO:0000259" key="4">
    <source>
        <dbReference type="Pfam" id="PF00294"/>
    </source>
</evidence>
<dbReference type="Gene3D" id="3.40.1190.20">
    <property type="match status" value="1"/>
</dbReference>
<evidence type="ECO:0000256" key="3">
    <source>
        <dbReference type="SAM" id="MobiDB-lite"/>
    </source>
</evidence>
<comment type="caution">
    <text evidence="5">The sequence shown here is derived from an EMBL/GenBank/DDBJ whole genome shotgun (WGS) entry which is preliminary data.</text>
</comment>
<reference evidence="5" key="1">
    <citation type="submission" date="2017-08" db="EMBL/GenBank/DDBJ databases">
        <authorList>
            <person name="Polle J.E."/>
            <person name="Barry K."/>
            <person name="Cushman J."/>
            <person name="Schmutz J."/>
            <person name="Tran D."/>
            <person name="Hathwaick L.T."/>
            <person name="Yim W.C."/>
            <person name="Jenkins J."/>
            <person name="Mckie-Krisberg Z.M."/>
            <person name="Prochnik S."/>
            <person name="Lindquist E."/>
            <person name="Dockter R.B."/>
            <person name="Adam C."/>
            <person name="Molina H."/>
            <person name="Bunkerborg J."/>
            <person name="Jin E."/>
            <person name="Buchheim M."/>
            <person name="Magnuson J."/>
        </authorList>
    </citation>
    <scope>NUCLEOTIDE SEQUENCE</scope>
    <source>
        <strain evidence="5">CCAP 19/18</strain>
    </source>
</reference>
<feature type="region of interest" description="Disordered" evidence="3">
    <location>
        <begin position="237"/>
        <end position="256"/>
    </location>
</feature>
<dbReference type="InterPro" id="IPR029056">
    <property type="entry name" value="Ribokinase-like"/>
</dbReference>
<dbReference type="SUPFAM" id="SSF53613">
    <property type="entry name" value="Ribokinase-like"/>
    <property type="match status" value="1"/>
</dbReference>
<feature type="compositionally biased region" description="Basic and acidic residues" evidence="3">
    <location>
        <begin position="241"/>
        <end position="251"/>
    </location>
</feature>
<protein>
    <recommendedName>
        <fullName evidence="4">Carbohydrate kinase PfkB domain-containing protein</fullName>
    </recommendedName>
</protein>
<keyword evidence="1" id="KW-0808">Transferase</keyword>
<accession>A0ABQ7GRQ7</accession>
<evidence type="ECO:0000256" key="1">
    <source>
        <dbReference type="ARBA" id="ARBA00022679"/>
    </source>
</evidence>
<dbReference type="EMBL" id="MU069621">
    <property type="protein sequence ID" value="KAF5837299.1"/>
    <property type="molecule type" value="Genomic_DNA"/>
</dbReference>
<name>A0ABQ7GRQ7_DUNSA</name>
<dbReference type="PANTHER" id="PTHR10584">
    <property type="entry name" value="SUGAR KINASE"/>
    <property type="match status" value="1"/>
</dbReference>
<feature type="domain" description="Carbohydrate kinase PfkB" evidence="4">
    <location>
        <begin position="121"/>
        <end position="215"/>
    </location>
</feature>
<dbReference type="PANTHER" id="PTHR10584:SF166">
    <property type="entry name" value="RIBOKINASE"/>
    <property type="match status" value="1"/>
</dbReference>
<proteinExistence type="predicted"/>
<dbReference type="PROSITE" id="PS00584">
    <property type="entry name" value="PFKB_KINASES_2"/>
    <property type="match status" value="1"/>
</dbReference>
<dbReference type="InterPro" id="IPR011611">
    <property type="entry name" value="PfkB_dom"/>
</dbReference>
<dbReference type="Proteomes" id="UP000815325">
    <property type="component" value="Unassembled WGS sequence"/>
</dbReference>
<dbReference type="Pfam" id="PF00294">
    <property type="entry name" value="PfkB"/>
    <property type="match status" value="1"/>
</dbReference>
<keyword evidence="6" id="KW-1185">Reference proteome</keyword>
<keyword evidence="2" id="KW-0418">Kinase</keyword>